<feature type="transmembrane region" description="Helical" evidence="8">
    <location>
        <begin position="36"/>
        <end position="57"/>
    </location>
</feature>
<comment type="similarity">
    <text evidence="8">Belongs to the dicarboxylate/amino acid:cation symporter (DAACS) (TC 2.A.23) family.</text>
</comment>
<feature type="region of interest" description="Disordered" evidence="9">
    <location>
        <begin position="1"/>
        <end position="22"/>
    </location>
</feature>
<feature type="transmembrane region" description="Helical" evidence="8">
    <location>
        <begin position="113"/>
        <end position="135"/>
    </location>
</feature>
<sequence>MQRSEITPTTAANMDIHEHGDMENRKKRRRAVLEDVILVVALVIAVIIGIGLGVGLREIWTPEDKRKIFYLKFPGQVLLNMLKCLILPLIVSSLITATAALDKKASGRLGLGAIIYYMTTTLIAVIIGIVLVLAIHPGDPDDLGKIERKGSSKDTKPLDALLDLIRNCFPNNLVTAGFKREITQIAIEEKSRTFVNSSGLNETEHFEIEAPYLDDGSGMNVLGVVVFSVALGCVINHLEERGRPLMLFFEALNDATMVLIKLVIWYSPFGIIFLIASKFVETDDIGEIAAKLGMYMVTVLAGLAIHAIIVLPLIYFIATRKNPAKFAFNMLKAILTAWGTASSSATLPVTMECLTMKNKVNERVVRFVAPIGATINMDGTALYEAVASIFIAQVNGITLSVASVIIISLTATAAAIGAAGVPQAGLVTMVIVLTAVNLPTEDVTLILAIDWFLDRFRTAVNVWGDSIGAGILDHVFRDLFRNESEATLVDSDNSGSSIKKEKLENGNDTLGRYGQDNAGIDEDDGTKMAYTKL</sequence>
<feature type="transmembrane region" description="Helical" evidence="8">
    <location>
        <begin position="426"/>
        <end position="449"/>
    </location>
</feature>
<accession>A0AAN9GAT8</accession>
<name>A0AAN9GAT8_9CAEN</name>
<evidence type="ECO:0000256" key="7">
    <source>
        <dbReference type="ARBA" id="ARBA00023180"/>
    </source>
</evidence>
<evidence type="ECO:0000256" key="9">
    <source>
        <dbReference type="SAM" id="MobiDB-lite"/>
    </source>
</evidence>
<feature type="transmembrane region" description="Helical" evidence="8">
    <location>
        <begin position="397"/>
        <end position="420"/>
    </location>
</feature>
<organism evidence="10 11">
    <name type="scientific">Littorina saxatilis</name>
    <dbReference type="NCBI Taxonomy" id="31220"/>
    <lineage>
        <taxon>Eukaryota</taxon>
        <taxon>Metazoa</taxon>
        <taxon>Spiralia</taxon>
        <taxon>Lophotrochozoa</taxon>
        <taxon>Mollusca</taxon>
        <taxon>Gastropoda</taxon>
        <taxon>Caenogastropoda</taxon>
        <taxon>Littorinimorpha</taxon>
        <taxon>Littorinoidea</taxon>
        <taxon>Littorinidae</taxon>
        <taxon>Littorina</taxon>
    </lineage>
</organism>
<feature type="region of interest" description="Disordered" evidence="9">
    <location>
        <begin position="489"/>
        <end position="533"/>
    </location>
</feature>
<dbReference type="Pfam" id="PF00375">
    <property type="entry name" value="SDF"/>
    <property type="match status" value="1"/>
</dbReference>
<evidence type="ECO:0000313" key="11">
    <source>
        <dbReference type="Proteomes" id="UP001374579"/>
    </source>
</evidence>
<evidence type="ECO:0000256" key="2">
    <source>
        <dbReference type="ARBA" id="ARBA00022448"/>
    </source>
</evidence>
<proteinExistence type="inferred from homology"/>
<dbReference type="PROSITE" id="PS00714">
    <property type="entry name" value="NA_DICARBOXYL_SYMP_2"/>
    <property type="match status" value="1"/>
</dbReference>
<evidence type="ECO:0000256" key="3">
    <source>
        <dbReference type="ARBA" id="ARBA00022692"/>
    </source>
</evidence>
<protein>
    <recommendedName>
        <fullName evidence="8">Amino acid transporter</fullName>
    </recommendedName>
</protein>
<evidence type="ECO:0000313" key="10">
    <source>
        <dbReference type="EMBL" id="KAK7100834.1"/>
    </source>
</evidence>
<dbReference type="Proteomes" id="UP001374579">
    <property type="component" value="Unassembled WGS sequence"/>
</dbReference>
<feature type="transmembrane region" description="Helical" evidence="8">
    <location>
        <begin position="292"/>
        <end position="318"/>
    </location>
</feature>
<dbReference type="PANTHER" id="PTHR11958:SF63">
    <property type="entry name" value="AMINO ACID TRANSPORTER"/>
    <property type="match status" value="1"/>
</dbReference>
<evidence type="ECO:0000256" key="5">
    <source>
        <dbReference type="ARBA" id="ARBA00022989"/>
    </source>
</evidence>
<keyword evidence="7" id="KW-0325">Glycoprotein</keyword>
<keyword evidence="4 8" id="KW-0769">Symport</keyword>
<gene>
    <name evidence="10" type="ORF">V1264_023705</name>
</gene>
<dbReference type="Gene3D" id="1.10.3860.10">
    <property type="entry name" value="Sodium:dicarboxylate symporter"/>
    <property type="match status" value="1"/>
</dbReference>
<dbReference type="GO" id="GO:0005313">
    <property type="term" value="F:L-glutamate transmembrane transporter activity"/>
    <property type="evidence" value="ECO:0007669"/>
    <property type="project" value="TreeGrafter"/>
</dbReference>
<dbReference type="InterPro" id="IPR018107">
    <property type="entry name" value="Na-dicarboxylate_symporter_CS"/>
</dbReference>
<comment type="subcellular location">
    <subcellularLocation>
        <location evidence="1 8">Membrane</location>
        <topology evidence="1 8">Multi-pass membrane protein</topology>
    </subcellularLocation>
</comment>
<feature type="transmembrane region" description="Helical" evidence="8">
    <location>
        <begin position="77"/>
        <end position="101"/>
    </location>
</feature>
<dbReference type="AlphaFoldDB" id="A0AAN9GAT8"/>
<evidence type="ECO:0000256" key="1">
    <source>
        <dbReference type="ARBA" id="ARBA00004141"/>
    </source>
</evidence>
<dbReference type="GO" id="GO:0015175">
    <property type="term" value="F:neutral L-amino acid transmembrane transporter activity"/>
    <property type="evidence" value="ECO:0007669"/>
    <property type="project" value="TreeGrafter"/>
</dbReference>
<comment type="caution">
    <text evidence="10">The sequence shown here is derived from an EMBL/GenBank/DDBJ whole genome shotgun (WGS) entry which is preliminary data.</text>
</comment>
<feature type="transmembrane region" description="Helical" evidence="8">
    <location>
        <begin position="219"/>
        <end position="238"/>
    </location>
</feature>
<dbReference type="PRINTS" id="PR00173">
    <property type="entry name" value="EDTRNSPORT"/>
</dbReference>
<dbReference type="GO" id="GO:0005886">
    <property type="term" value="C:plasma membrane"/>
    <property type="evidence" value="ECO:0007669"/>
    <property type="project" value="TreeGrafter"/>
</dbReference>
<reference evidence="10 11" key="1">
    <citation type="submission" date="2024-02" db="EMBL/GenBank/DDBJ databases">
        <title>Chromosome-scale genome assembly of the rough periwinkle Littorina saxatilis.</title>
        <authorList>
            <person name="De Jode A."/>
            <person name="Faria R."/>
            <person name="Formenti G."/>
            <person name="Sims Y."/>
            <person name="Smith T.P."/>
            <person name="Tracey A."/>
            <person name="Wood J.M.D."/>
            <person name="Zagrodzka Z.B."/>
            <person name="Johannesson K."/>
            <person name="Butlin R.K."/>
            <person name="Leder E.H."/>
        </authorList>
    </citation>
    <scope>NUCLEOTIDE SEQUENCE [LARGE SCALE GENOMIC DNA]</scope>
    <source>
        <strain evidence="10">Snail1</strain>
        <tissue evidence="10">Muscle</tissue>
    </source>
</reference>
<dbReference type="InterPro" id="IPR001991">
    <property type="entry name" value="Na-dicarboxylate_symporter"/>
</dbReference>
<dbReference type="InterPro" id="IPR050746">
    <property type="entry name" value="DAACS"/>
</dbReference>
<evidence type="ECO:0000256" key="4">
    <source>
        <dbReference type="ARBA" id="ARBA00022847"/>
    </source>
</evidence>
<evidence type="ECO:0000256" key="8">
    <source>
        <dbReference type="RuleBase" id="RU361216"/>
    </source>
</evidence>
<keyword evidence="5 8" id="KW-1133">Transmembrane helix</keyword>
<dbReference type="InterPro" id="IPR036458">
    <property type="entry name" value="Na:dicarbo_symporter_sf"/>
</dbReference>
<evidence type="ECO:0000256" key="6">
    <source>
        <dbReference type="ARBA" id="ARBA00023136"/>
    </source>
</evidence>
<dbReference type="SUPFAM" id="SSF118215">
    <property type="entry name" value="Proton glutamate symport protein"/>
    <property type="match status" value="1"/>
</dbReference>
<dbReference type="EMBL" id="JBAMIC010000011">
    <property type="protein sequence ID" value="KAK7100834.1"/>
    <property type="molecule type" value="Genomic_DNA"/>
</dbReference>
<feature type="transmembrane region" description="Helical" evidence="8">
    <location>
        <begin position="258"/>
        <end position="280"/>
    </location>
</feature>
<feature type="compositionally biased region" description="Polar residues" evidence="9">
    <location>
        <begin position="1"/>
        <end position="12"/>
    </location>
</feature>
<dbReference type="GO" id="GO:0015501">
    <property type="term" value="F:glutamate:sodium symporter activity"/>
    <property type="evidence" value="ECO:0007669"/>
    <property type="project" value="TreeGrafter"/>
</dbReference>
<keyword evidence="3 8" id="KW-0812">Transmembrane</keyword>
<keyword evidence="11" id="KW-1185">Reference proteome</keyword>
<keyword evidence="2 8" id="KW-0813">Transport</keyword>
<keyword evidence="6 8" id="KW-0472">Membrane</keyword>
<dbReference type="PANTHER" id="PTHR11958">
    <property type="entry name" value="SODIUM/DICARBOXYLATE SYMPORTER-RELATED"/>
    <property type="match status" value="1"/>
</dbReference>